<sequence length="446" mass="51474">MDSIINIDNLNAEISDNIPSEYLPVKTNYNECNWDIVSGYFIGFAYNIELTKYSKEAFESDCKEVFLTKQISEKHFAVIRKAFFEKENYLKLSPTNLLLHTQNDETIHPKINSASKKVALSLLTLLGFDDLKASSKDSDHFISEIITSTLKRKLKAKNYSDHALTYLPFLQQKLVHDFKFIASKPSYMMENIASLLSIYSFLYTSQIALNLKEWRVGLPQNKPLFFVLETEKVSAERTKVINSGWKSFAAASGNLFPMLSTLQLIQAKNSRKPIWQIFEELTELDQTQQQLCIDTFDSYCERFIIARNLKKDFIKSRDLDSAFEQLFDLAFAQFDKSFADPLTTRYQANEKVVSAMREHTAKGFVKSKGRIGSILVLTQDHLLLLTNVIIGDKKQLRFNDLIEELKLRGIFFDETSEERLIEFYERIGNVERMSDSGDDLYVRQTV</sequence>
<dbReference type="Proteomes" id="UP000070299">
    <property type="component" value="Unassembled WGS sequence"/>
</dbReference>
<dbReference type="NCBIfam" id="TIGR03236">
    <property type="entry name" value="dnd_assoc_1"/>
    <property type="match status" value="1"/>
</dbReference>
<keyword evidence="2" id="KW-1185">Reference proteome</keyword>
<evidence type="ECO:0000313" key="1">
    <source>
        <dbReference type="EMBL" id="KXI29577.1"/>
    </source>
</evidence>
<dbReference type="OrthoDB" id="2590988at2"/>
<dbReference type="RefSeq" id="WP_068372290.1">
    <property type="nucleotide sequence ID" value="NZ_LSNE01000003.1"/>
</dbReference>
<comment type="caution">
    <text evidence="1">The sequence shown here is derived from an EMBL/GenBank/DDBJ whole genome shotgun (WGS) entry which is preliminary data.</text>
</comment>
<dbReference type="EMBL" id="LSNE01000003">
    <property type="protein sequence ID" value="KXI29577.1"/>
    <property type="molecule type" value="Genomic_DNA"/>
</dbReference>
<evidence type="ECO:0008006" key="3">
    <source>
        <dbReference type="Google" id="ProtNLM"/>
    </source>
</evidence>
<evidence type="ECO:0000313" key="2">
    <source>
        <dbReference type="Proteomes" id="UP000070299"/>
    </source>
</evidence>
<dbReference type="AlphaFoldDB" id="A0A136A300"/>
<organism evidence="1 2">
    <name type="scientific">Paraglaciecola hydrolytica</name>
    <dbReference type="NCBI Taxonomy" id="1799789"/>
    <lineage>
        <taxon>Bacteria</taxon>
        <taxon>Pseudomonadati</taxon>
        <taxon>Pseudomonadota</taxon>
        <taxon>Gammaproteobacteria</taxon>
        <taxon>Alteromonadales</taxon>
        <taxon>Alteromonadaceae</taxon>
        <taxon>Paraglaciecola</taxon>
    </lineage>
</organism>
<protein>
    <recommendedName>
        <fullName evidence="3">DNA phosphorothioation-dependent restriction protein DptG</fullName>
    </recommendedName>
</protein>
<proteinExistence type="predicted"/>
<gene>
    <name evidence="1" type="ORF">AX660_05855</name>
</gene>
<reference evidence="2" key="1">
    <citation type="submission" date="2016-02" db="EMBL/GenBank/DDBJ databases">
        <authorList>
            <person name="Schultz-Johansen M."/>
            <person name="Glaring M.A."/>
            <person name="Bech P.K."/>
            <person name="Stougaard P."/>
        </authorList>
    </citation>
    <scope>NUCLEOTIDE SEQUENCE [LARGE SCALE GENOMIC DNA]</scope>
    <source>
        <strain evidence="2">S66</strain>
    </source>
</reference>
<dbReference type="STRING" id="1799789.AX660_05855"/>
<accession>A0A136A300</accession>
<dbReference type="InterPro" id="IPR017645">
    <property type="entry name" value="Dnd_assoc_1"/>
</dbReference>
<name>A0A136A300_9ALTE</name>